<organism evidence="1 2">
    <name type="scientific">Actinomyces respiraculi</name>
    <dbReference type="NCBI Taxonomy" id="2744574"/>
    <lineage>
        <taxon>Bacteria</taxon>
        <taxon>Bacillati</taxon>
        <taxon>Actinomycetota</taxon>
        <taxon>Actinomycetes</taxon>
        <taxon>Actinomycetales</taxon>
        <taxon>Actinomycetaceae</taxon>
        <taxon>Actinomyces</taxon>
    </lineage>
</organism>
<name>A0A7T0LMK1_9ACTO</name>
<gene>
    <name evidence="1" type="ORF">ID810_03915</name>
</gene>
<keyword evidence="2" id="KW-1185">Reference proteome</keyword>
<dbReference type="EMBL" id="CP063989">
    <property type="protein sequence ID" value="QPL06539.1"/>
    <property type="molecule type" value="Genomic_DNA"/>
</dbReference>
<evidence type="ECO:0000313" key="2">
    <source>
        <dbReference type="Proteomes" id="UP000594637"/>
    </source>
</evidence>
<dbReference type="KEGG" id="arep:ID810_03915"/>
<dbReference type="AlphaFoldDB" id="A0A7T0LMK1"/>
<sequence>MPADGDLPRLDNVVDLGSWAAFEPSLAALLDGRARPGPGRAGLTVLLTAPRPVVTQADLEQRMGLRSLLRGRRKRVPSPEVPGLVVVGRGDGVEVDIPVLDAEGRHLLGPDACEALGRLGWVQREDVMVRLLPGGAAASQAVARVLIEMLRVAHPADLDHLVAVTG</sequence>
<reference evidence="1 2" key="1">
    <citation type="submission" date="2020-11" db="EMBL/GenBank/DDBJ databases">
        <title>Actinomyces sp. ZJ750.</title>
        <authorList>
            <person name="Zhou J."/>
        </authorList>
    </citation>
    <scope>NUCLEOTIDE SEQUENCE [LARGE SCALE GENOMIC DNA]</scope>
    <source>
        <strain evidence="1 2">ZJ750</strain>
    </source>
</reference>
<evidence type="ECO:0000313" key="1">
    <source>
        <dbReference type="EMBL" id="QPL06539.1"/>
    </source>
</evidence>
<proteinExistence type="predicted"/>
<accession>A0A7T0LMK1</accession>
<protein>
    <submittedName>
        <fullName evidence="1">Uncharacterized protein</fullName>
    </submittedName>
</protein>
<dbReference type="Proteomes" id="UP000594637">
    <property type="component" value="Chromosome"/>
</dbReference>